<dbReference type="EMBL" id="BARS01043827">
    <property type="protein sequence ID" value="GAG29743.1"/>
    <property type="molecule type" value="Genomic_DNA"/>
</dbReference>
<proteinExistence type="predicted"/>
<dbReference type="AlphaFoldDB" id="X0WZ77"/>
<protein>
    <submittedName>
        <fullName evidence="1">Uncharacterized protein</fullName>
    </submittedName>
</protein>
<name>X0WZ77_9ZZZZ</name>
<feature type="non-terminal residue" evidence="1">
    <location>
        <position position="1"/>
    </location>
</feature>
<evidence type="ECO:0000313" key="1">
    <source>
        <dbReference type="EMBL" id="GAG29743.1"/>
    </source>
</evidence>
<organism evidence="1">
    <name type="scientific">marine sediment metagenome</name>
    <dbReference type="NCBI Taxonomy" id="412755"/>
    <lineage>
        <taxon>unclassified sequences</taxon>
        <taxon>metagenomes</taxon>
        <taxon>ecological metagenomes</taxon>
    </lineage>
</organism>
<sequence>DGHGDPYLQGDVQIRRGGTIMEYIEVKVADPNRKKGPITIAEMDGKGWREHRRILMVRHCPGNGDWLCSMWATTWDDLLKRAHGPEPYFWFMHTALTRGVTLHEIADRIRAEGGMAVWWGAAFYMTIDKLCEMLEAAYGEEAT</sequence>
<gene>
    <name evidence="1" type="ORF">S01H1_66292</name>
</gene>
<reference evidence="1" key="1">
    <citation type="journal article" date="2014" name="Front. Microbiol.">
        <title>High frequency of phylogenetically diverse reductive dehalogenase-homologous genes in deep subseafloor sedimentary metagenomes.</title>
        <authorList>
            <person name="Kawai M."/>
            <person name="Futagami T."/>
            <person name="Toyoda A."/>
            <person name="Takaki Y."/>
            <person name="Nishi S."/>
            <person name="Hori S."/>
            <person name="Arai W."/>
            <person name="Tsubouchi T."/>
            <person name="Morono Y."/>
            <person name="Uchiyama I."/>
            <person name="Ito T."/>
            <person name="Fujiyama A."/>
            <person name="Inagaki F."/>
            <person name="Takami H."/>
        </authorList>
    </citation>
    <scope>NUCLEOTIDE SEQUENCE</scope>
    <source>
        <strain evidence="1">Expedition CK06-06</strain>
    </source>
</reference>
<accession>X0WZ77</accession>
<comment type="caution">
    <text evidence="1">The sequence shown here is derived from an EMBL/GenBank/DDBJ whole genome shotgun (WGS) entry which is preliminary data.</text>
</comment>